<evidence type="ECO:0000259" key="4">
    <source>
        <dbReference type="Pfam" id="PF08241"/>
    </source>
</evidence>
<name>A0A0A3XHI1_BRAJP</name>
<gene>
    <name evidence="5" type="ORF">MA20_42535</name>
</gene>
<dbReference type="AlphaFoldDB" id="A0A0A3XHI1"/>
<organism evidence="5 6">
    <name type="scientific">Bradyrhizobium japonicum</name>
    <dbReference type="NCBI Taxonomy" id="375"/>
    <lineage>
        <taxon>Bacteria</taxon>
        <taxon>Pseudomonadati</taxon>
        <taxon>Pseudomonadota</taxon>
        <taxon>Alphaproteobacteria</taxon>
        <taxon>Hyphomicrobiales</taxon>
        <taxon>Nitrobacteraceae</taxon>
        <taxon>Bradyrhizobium</taxon>
    </lineage>
</organism>
<keyword evidence="3" id="KW-0808">Transferase</keyword>
<protein>
    <recommendedName>
        <fullName evidence="4">Methyltransferase type 11 domain-containing protein</fullName>
    </recommendedName>
</protein>
<dbReference type="InterPro" id="IPR051052">
    <property type="entry name" value="Diverse_substrate_MTase"/>
</dbReference>
<dbReference type="InterPro" id="IPR029063">
    <property type="entry name" value="SAM-dependent_MTases_sf"/>
</dbReference>
<reference evidence="5 6" key="1">
    <citation type="submission" date="2014-09" db="EMBL/GenBank/DDBJ databases">
        <title>Draft genome of Bradyrhizobium japonicum Is-34.</title>
        <authorList>
            <person name="Tsurumaru H."/>
            <person name="Yamakawa T."/>
            <person name="Hashimoto S."/>
            <person name="Okizaki K."/>
            <person name="Kanesaki Y."/>
            <person name="Yoshikawa H."/>
            <person name="Yajima S."/>
        </authorList>
    </citation>
    <scope>NUCLEOTIDE SEQUENCE [LARGE SCALE GENOMIC DNA]</scope>
    <source>
        <strain evidence="5 6">Is-34</strain>
    </source>
</reference>
<sequence>MATSVAAGYSSKVSEYVSGRPEYPVALLSDLPSADAIIDLGAGTGKFTELLTLTGKHILAVEPIDKMAARIPVDRLATVEVLIGSAECIPARDKAAGLVCCATAFHWFDYEKAISEIFRVLEPGGALALIWNVRDDRVPWVAAFSGIMDNYAGDTPRQSTGKWRVIFDDARFRHLASKSYPFSQPMLPSGIVDRALSTSFIAVLPNEEQDRVRAEVESLIQYDPALIGRDMVAFPYVTELHLFLKRG</sequence>
<evidence type="ECO:0000256" key="2">
    <source>
        <dbReference type="ARBA" id="ARBA00022603"/>
    </source>
</evidence>
<evidence type="ECO:0000313" key="6">
    <source>
        <dbReference type="Proteomes" id="UP000030377"/>
    </source>
</evidence>
<dbReference type="Proteomes" id="UP000030377">
    <property type="component" value="Unassembled WGS sequence"/>
</dbReference>
<dbReference type="SUPFAM" id="SSF53335">
    <property type="entry name" value="S-adenosyl-L-methionine-dependent methyltransferases"/>
    <property type="match status" value="1"/>
</dbReference>
<dbReference type="GO" id="GO:0032259">
    <property type="term" value="P:methylation"/>
    <property type="evidence" value="ECO:0007669"/>
    <property type="project" value="UniProtKB-KW"/>
</dbReference>
<keyword evidence="2" id="KW-0489">Methyltransferase</keyword>
<dbReference type="Pfam" id="PF08241">
    <property type="entry name" value="Methyltransf_11"/>
    <property type="match status" value="1"/>
</dbReference>
<dbReference type="GO" id="GO:0008757">
    <property type="term" value="F:S-adenosylmethionine-dependent methyltransferase activity"/>
    <property type="evidence" value="ECO:0007669"/>
    <property type="project" value="InterPro"/>
</dbReference>
<evidence type="ECO:0000313" key="5">
    <source>
        <dbReference type="EMBL" id="KGT73887.1"/>
    </source>
</evidence>
<feature type="domain" description="Methyltransferase type 11" evidence="4">
    <location>
        <begin position="39"/>
        <end position="128"/>
    </location>
</feature>
<dbReference type="Gene3D" id="3.40.50.150">
    <property type="entry name" value="Vaccinia Virus protein VP39"/>
    <property type="match status" value="1"/>
</dbReference>
<accession>A0A0A3XHI1</accession>
<dbReference type="PANTHER" id="PTHR44942">
    <property type="entry name" value="METHYLTRANSF_11 DOMAIN-CONTAINING PROTEIN"/>
    <property type="match status" value="1"/>
</dbReference>
<dbReference type="PANTHER" id="PTHR44942:SF4">
    <property type="entry name" value="METHYLTRANSFERASE TYPE 11 DOMAIN-CONTAINING PROTEIN"/>
    <property type="match status" value="1"/>
</dbReference>
<comment type="similarity">
    <text evidence="1">Belongs to the methyltransferase superfamily.</text>
</comment>
<comment type="caution">
    <text evidence="5">The sequence shown here is derived from an EMBL/GenBank/DDBJ whole genome shotgun (WGS) entry which is preliminary data.</text>
</comment>
<dbReference type="InterPro" id="IPR013216">
    <property type="entry name" value="Methyltransf_11"/>
</dbReference>
<dbReference type="EMBL" id="JRPN01000040">
    <property type="protein sequence ID" value="KGT73887.1"/>
    <property type="molecule type" value="Genomic_DNA"/>
</dbReference>
<evidence type="ECO:0000256" key="1">
    <source>
        <dbReference type="ARBA" id="ARBA00008361"/>
    </source>
</evidence>
<proteinExistence type="inferred from homology"/>
<evidence type="ECO:0000256" key="3">
    <source>
        <dbReference type="ARBA" id="ARBA00022679"/>
    </source>
</evidence>
<dbReference type="CDD" id="cd02440">
    <property type="entry name" value="AdoMet_MTases"/>
    <property type="match status" value="1"/>
</dbReference>
<dbReference type="RefSeq" id="WP_028158239.1">
    <property type="nucleotide sequence ID" value="NZ_JANUDC010000001.1"/>
</dbReference>